<evidence type="ECO:0000256" key="1">
    <source>
        <dbReference type="SAM" id="MobiDB-lite"/>
    </source>
</evidence>
<gene>
    <name evidence="2" type="ORF">CAL20_15095</name>
</gene>
<dbReference type="AlphaFoldDB" id="A0A261U537"/>
<sequence length="119" mass="14046">MDLISGWNILDEATVFSAMPESKYPPMTRDELSEIMQRRLGDPDIMKLLREVSRLRAHARQTHYVYRMWINDPNSMAIVCAETHLRQLDKEPFVREDDEDERAKSHIPGTKYYKPKPVK</sequence>
<dbReference type="RefSeq" id="WP_094838239.1">
    <property type="nucleotide sequence ID" value="NZ_NEVQ01000013.1"/>
</dbReference>
<evidence type="ECO:0000313" key="2">
    <source>
        <dbReference type="EMBL" id="OZI56725.1"/>
    </source>
</evidence>
<keyword evidence="3" id="KW-1185">Reference proteome</keyword>
<accession>A0A261U537</accession>
<comment type="caution">
    <text evidence="2">The sequence shown here is derived from an EMBL/GenBank/DDBJ whole genome shotgun (WGS) entry which is preliminary data.</text>
</comment>
<organism evidence="2 3">
    <name type="scientific">Bordetella genomosp. 4</name>
    <dbReference type="NCBI Taxonomy" id="463044"/>
    <lineage>
        <taxon>Bacteria</taxon>
        <taxon>Pseudomonadati</taxon>
        <taxon>Pseudomonadota</taxon>
        <taxon>Betaproteobacteria</taxon>
        <taxon>Burkholderiales</taxon>
        <taxon>Alcaligenaceae</taxon>
        <taxon>Bordetella</taxon>
    </lineage>
</organism>
<feature type="region of interest" description="Disordered" evidence="1">
    <location>
        <begin position="90"/>
        <end position="119"/>
    </location>
</feature>
<name>A0A261U537_9BORD</name>
<evidence type="ECO:0000313" key="3">
    <source>
        <dbReference type="Proteomes" id="UP000216885"/>
    </source>
</evidence>
<dbReference type="Proteomes" id="UP000216885">
    <property type="component" value="Unassembled WGS sequence"/>
</dbReference>
<reference evidence="2 3" key="1">
    <citation type="submission" date="2017-05" db="EMBL/GenBank/DDBJ databases">
        <title>Complete and WGS of Bordetella genogroups.</title>
        <authorList>
            <person name="Spilker T."/>
            <person name="LiPuma J."/>
        </authorList>
    </citation>
    <scope>NUCLEOTIDE SEQUENCE [LARGE SCALE GENOMIC DNA]</scope>
    <source>
        <strain evidence="2 3">AU9919</strain>
    </source>
</reference>
<proteinExistence type="predicted"/>
<dbReference type="EMBL" id="NEVQ01000013">
    <property type="protein sequence ID" value="OZI56725.1"/>
    <property type="molecule type" value="Genomic_DNA"/>
</dbReference>
<protein>
    <submittedName>
        <fullName evidence="2">Uncharacterized protein</fullName>
    </submittedName>
</protein>